<name>A0A7W8GHX1_9DEIO</name>
<dbReference type="AlphaFoldDB" id="A0A7W8GHX1"/>
<evidence type="ECO:0000313" key="1">
    <source>
        <dbReference type="EMBL" id="MBB5235945.1"/>
    </source>
</evidence>
<sequence>MTYPQTRDEYRARIMADIFKLVQHIESDFNEYSTAETLARGLHFDVREYFNAERWNPTPVYDGLRDRVTLGTPLSLLIVHHGGHNGRQFVQGRIIDLHSQARPFDGAQFEIVPKGCRNPRRYSYRAGVGASITVYPGHVPETWLEQVRPLYHHAAEPPIQYDQASAATAAPP</sequence>
<dbReference type="EMBL" id="JACHFN010000018">
    <property type="protein sequence ID" value="MBB5235945.1"/>
    <property type="molecule type" value="Genomic_DNA"/>
</dbReference>
<organism evidence="1 2">
    <name type="scientific">Deinococcus budaensis</name>
    <dbReference type="NCBI Taxonomy" id="1665626"/>
    <lineage>
        <taxon>Bacteria</taxon>
        <taxon>Thermotogati</taxon>
        <taxon>Deinococcota</taxon>
        <taxon>Deinococci</taxon>
        <taxon>Deinococcales</taxon>
        <taxon>Deinococcaceae</taxon>
        <taxon>Deinococcus</taxon>
    </lineage>
</organism>
<evidence type="ECO:0000313" key="2">
    <source>
        <dbReference type="Proteomes" id="UP000525389"/>
    </source>
</evidence>
<dbReference type="Proteomes" id="UP000525389">
    <property type="component" value="Unassembled WGS sequence"/>
</dbReference>
<gene>
    <name evidence="1" type="ORF">HNQ09_003409</name>
</gene>
<proteinExistence type="predicted"/>
<reference evidence="1 2" key="1">
    <citation type="submission" date="2020-08" db="EMBL/GenBank/DDBJ databases">
        <title>Genomic Encyclopedia of Type Strains, Phase IV (KMG-IV): sequencing the most valuable type-strain genomes for metagenomic binning, comparative biology and taxonomic classification.</title>
        <authorList>
            <person name="Goeker M."/>
        </authorList>
    </citation>
    <scope>NUCLEOTIDE SEQUENCE [LARGE SCALE GENOMIC DNA]</scope>
    <source>
        <strain evidence="1 2">DSM 101791</strain>
    </source>
</reference>
<dbReference type="RefSeq" id="WP_184031562.1">
    <property type="nucleotide sequence ID" value="NZ_JACHFN010000018.1"/>
</dbReference>
<comment type="caution">
    <text evidence="1">The sequence shown here is derived from an EMBL/GenBank/DDBJ whole genome shotgun (WGS) entry which is preliminary data.</text>
</comment>
<protein>
    <submittedName>
        <fullName evidence="1">Uncharacterized protein</fullName>
    </submittedName>
</protein>
<accession>A0A7W8GHX1</accession>
<keyword evidence="2" id="KW-1185">Reference proteome</keyword>